<organism evidence="1 2">
    <name type="scientific">Amycolatopsis alkalitolerans</name>
    <dbReference type="NCBI Taxonomy" id="2547244"/>
    <lineage>
        <taxon>Bacteria</taxon>
        <taxon>Bacillati</taxon>
        <taxon>Actinomycetota</taxon>
        <taxon>Actinomycetes</taxon>
        <taxon>Pseudonocardiales</taxon>
        <taxon>Pseudonocardiaceae</taxon>
        <taxon>Amycolatopsis</taxon>
    </lineage>
</organism>
<protein>
    <submittedName>
        <fullName evidence="1">Uncharacterized protein</fullName>
    </submittedName>
</protein>
<evidence type="ECO:0000313" key="2">
    <source>
        <dbReference type="Proteomes" id="UP000305546"/>
    </source>
</evidence>
<proteinExistence type="predicted"/>
<evidence type="ECO:0000313" key="1">
    <source>
        <dbReference type="EMBL" id="TNC28660.1"/>
    </source>
</evidence>
<comment type="caution">
    <text evidence="1">The sequence shown here is derived from an EMBL/GenBank/DDBJ whole genome shotgun (WGS) entry which is preliminary data.</text>
</comment>
<name>A0A5C4MAY1_9PSEU</name>
<gene>
    <name evidence="1" type="ORF">FG385_05260</name>
</gene>
<reference evidence="1 2" key="1">
    <citation type="submission" date="2019-06" db="EMBL/GenBank/DDBJ databases">
        <title>Amycolatopsis alkalitolerans sp. nov., isolated from Gastrodia elata Blume.</title>
        <authorList>
            <person name="Narsing Rao M.P."/>
            <person name="Li W.J."/>
        </authorList>
    </citation>
    <scope>NUCLEOTIDE SEQUENCE [LARGE SCALE GENOMIC DNA]</scope>
    <source>
        <strain evidence="1 2">SYSUP0005</strain>
    </source>
</reference>
<sequence>MQTSMRVAQENRNRLARIAESELGGATLDDALSVLLFEHESRRALARLAADPEMADDYLRESSGLAEVDTEVAE</sequence>
<accession>A0A5C4MAY1</accession>
<dbReference type="RefSeq" id="WP_139095435.1">
    <property type="nucleotide sequence ID" value="NZ_VDFW01000003.1"/>
</dbReference>
<dbReference type="Proteomes" id="UP000305546">
    <property type="component" value="Unassembled WGS sequence"/>
</dbReference>
<dbReference type="EMBL" id="VDFW01000003">
    <property type="protein sequence ID" value="TNC28660.1"/>
    <property type="molecule type" value="Genomic_DNA"/>
</dbReference>
<dbReference type="AlphaFoldDB" id="A0A5C4MAY1"/>
<dbReference type="OrthoDB" id="3629444at2"/>
<keyword evidence="2" id="KW-1185">Reference proteome</keyword>